<evidence type="ECO:0000256" key="2">
    <source>
        <dbReference type="ARBA" id="ARBA00023136"/>
    </source>
</evidence>
<evidence type="ECO:0000259" key="5">
    <source>
        <dbReference type="PROSITE" id="PS50076"/>
    </source>
</evidence>
<dbReference type="PRINTS" id="PR00625">
    <property type="entry name" value="JDOMAIN"/>
</dbReference>
<dbReference type="InterPro" id="IPR052243">
    <property type="entry name" value="Mito_inner_membrane_organizer"/>
</dbReference>
<proteinExistence type="predicted"/>
<keyword evidence="3" id="KW-0143">Chaperone</keyword>
<evidence type="ECO:0000256" key="1">
    <source>
        <dbReference type="ARBA" id="ARBA00004370"/>
    </source>
</evidence>
<sequence length="576" mass="64524">MEEEQDNDDGQLMEDDYYALLNVPRDASQEEIVNAYRRLSKLFHPDKHTDPIRKREAEFLFNKVKQAYEVLKDPHQRAIYDSVGVKGLETEGWEIIQRTKTPAEIRDEYDRLARQREERRLQQRTNPKGSVTVNVNAVELFNPYEDGYEDEFDSEWPTIEVSGVVVNQSVQAPLTTRDTATIAGYVNTHNGTGFGEVTLANKRQINEKGWIEVHGGIGSGPLVGLKFLRSLGKRMFFQGNTSIQHGNSGIRGGIDGTLGMQVGKSTMGYFTWQTSGASSSMSTSVSQDTETTHFNVTFLLGIPHSYALVNFTWKLPKADLRLKSTVKAGTFGAEMSYGAEKKISEQSTVAATIVIGVPSGVTLRLRLSRASQNYLMPIQLCDEVLPSPIFYATIAPLLTYAIVKKLVIDPIVNEEKATKRQRQKETYRNRMAEKKKEARAAVDLMSNTFARIRAEEEARRGLVIVSAEYGKLELQGANGSGATGDPNLRRQESDDMGPPEPEHIDVTVPLQCLVKDSKLIVHDSTKSQLAGFYDPCVGEDKHLRVQYLFHSQLHETTIADNEALRIPRQSHRVNKT</sequence>
<dbReference type="EMBL" id="AP028919">
    <property type="protein sequence ID" value="BES99746.1"/>
    <property type="molecule type" value="Genomic_DNA"/>
</dbReference>
<dbReference type="Gene3D" id="1.10.287.110">
    <property type="entry name" value="DnaJ domain"/>
    <property type="match status" value="1"/>
</dbReference>
<accession>A0ABN7B5R3</accession>
<comment type="subcellular location">
    <subcellularLocation>
        <location evidence="1">Membrane</location>
    </subcellularLocation>
</comment>
<evidence type="ECO:0000256" key="3">
    <source>
        <dbReference type="ARBA" id="ARBA00023186"/>
    </source>
</evidence>
<dbReference type="InterPro" id="IPR001623">
    <property type="entry name" value="DnaJ_domain"/>
</dbReference>
<protein>
    <submittedName>
        <fullName evidence="6">DnaJ homolog subfamily C member</fullName>
    </submittedName>
</protein>
<dbReference type="CDD" id="cd06257">
    <property type="entry name" value="DnaJ"/>
    <property type="match status" value="1"/>
</dbReference>
<dbReference type="Pfam" id="PF22774">
    <property type="entry name" value="DNAJC11_beta-barrel"/>
    <property type="match status" value="1"/>
</dbReference>
<dbReference type="InterPro" id="IPR055225">
    <property type="entry name" value="DNAJC11-like_beta-barrel"/>
</dbReference>
<dbReference type="Pfam" id="PF11875">
    <property type="entry name" value="DnaJ-like_C11_C"/>
    <property type="match status" value="1"/>
</dbReference>
<dbReference type="InterPro" id="IPR024586">
    <property type="entry name" value="DnaJ-like_C11_C"/>
</dbReference>
<dbReference type="InterPro" id="IPR018253">
    <property type="entry name" value="DnaJ_domain_CS"/>
</dbReference>
<reference evidence="6 7" key="1">
    <citation type="submission" date="2023-09" db="EMBL/GenBank/DDBJ databases">
        <title>Nesidiocoris tenuis whole genome shotgun sequence.</title>
        <authorList>
            <person name="Shibata T."/>
            <person name="Shimoda M."/>
            <person name="Kobayashi T."/>
            <person name="Uehara T."/>
        </authorList>
    </citation>
    <scope>NUCLEOTIDE SEQUENCE [LARGE SCALE GENOMIC DNA]</scope>
    <source>
        <strain evidence="6 7">Japan</strain>
    </source>
</reference>
<keyword evidence="7" id="KW-1185">Reference proteome</keyword>
<gene>
    <name evidence="6" type="ORF">NTJ_12563</name>
</gene>
<feature type="region of interest" description="Disordered" evidence="4">
    <location>
        <begin position="475"/>
        <end position="500"/>
    </location>
</feature>
<dbReference type="SUPFAM" id="SSF46565">
    <property type="entry name" value="Chaperone J-domain"/>
    <property type="match status" value="1"/>
</dbReference>
<dbReference type="PROSITE" id="PS50076">
    <property type="entry name" value="DNAJ_2"/>
    <property type="match status" value="1"/>
</dbReference>
<evidence type="ECO:0000313" key="6">
    <source>
        <dbReference type="EMBL" id="BES99746.1"/>
    </source>
</evidence>
<dbReference type="PROSITE" id="PS00636">
    <property type="entry name" value="DNAJ_1"/>
    <property type="match status" value="1"/>
</dbReference>
<dbReference type="Pfam" id="PF00226">
    <property type="entry name" value="DnaJ"/>
    <property type="match status" value="1"/>
</dbReference>
<dbReference type="SMART" id="SM00271">
    <property type="entry name" value="DnaJ"/>
    <property type="match status" value="1"/>
</dbReference>
<evidence type="ECO:0000256" key="4">
    <source>
        <dbReference type="SAM" id="MobiDB-lite"/>
    </source>
</evidence>
<evidence type="ECO:0000313" key="7">
    <source>
        <dbReference type="Proteomes" id="UP001307889"/>
    </source>
</evidence>
<dbReference type="PANTHER" id="PTHR44157:SF1">
    <property type="entry name" value="DNAJ HOMOLOG SUBFAMILY C MEMBER 11"/>
    <property type="match status" value="1"/>
</dbReference>
<dbReference type="Proteomes" id="UP001307889">
    <property type="component" value="Chromosome 11"/>
</dbReference>
<dbReference type="PANTHER" id="PTHR44157">
    <property type="entry name" value="DNAJ HOMOLOG SUBFAMILY C MEMBER 11"/>
    <property type="match status" value="1"/>
</dbReference>
<name>A0ABN7B5R3_9HEMI</name>
<dbReference type="InterPro" id="IPR036869">
    <property type="entry name" value="J_dom_sf"/>
</dbReference>
<organism evidence="6 7">
    <name type="scientific">Nesidiocoris tenuis</name>
    <dbReference type="NCBI Taxonomy" id="355587"/>
    <lineage>
        <taxon>Eukaryota</taxon>
        <taxon>Metazoa</taxon>
        <taxon>Ecdysozoa</taxon>
        <taxon>Arthropoda</taxon>
        <taxon>Hexapoda</taxon>
        <taxon>Insecta</taxon>
        <taxon>Pterygota</taxon>
        <taxon>Neoptera</taxon>
        <taxon>Paraneoptera</taxon>
        <taxon>Hemiptera</taxon>
        <taxon>Heteroptera</taxon>
        <taxon>Panheteroptera</taxon>
        <taxon>Cimicomorpha</taxon>
        <taxon>Miridae</taxon>
        <taxon>Dicyphina</taxon>
        <taxon>Nesidiocoris</taxon>
    </lineage>
</organism>
<feature type="domain" description="J" evidence="5">
    <location>
        <begin position="16"/>
        <end position="84"/>
    </location>
</feature>
<keyword evidence="2" id="KW-0472">Membrane</keyword>